<evidence type="ECO:0000256" key="2">
    <source>
        <dbReference type="ARBA" id="ARBA00022741"/>
    </source>
</evidence>
<dbReference type="Gene3D" id="3.40.50.300">
    <property type="entry name" value="P-loop containing nucleotide triphosphate hydrolases"/>
    <property type="match status" value="1"/>
</dbReference>
<organism evidence="6 7">
    <name type="scientific">Propionibacterium ruminifibrarum</name>
    <dbReference type="NCBI Taxonomy" id="1962131"/>
    <lineage>
        <taxon>Bacteria</taxon>
        <taxon>Bacillati</taxon>
        <taxon>Actinomycetota</taxon>
        <taxon>Actinomycetes</taxon>
        <taxon>Propionibacteriales</taxon>
        <taxon>Propionibacteriaceae</taxon>
        <taxon>Propionibacterium</taxon>
    </lineage>
</organism>
<dbReference type="EMBL" id="OMOH01000008">
    <property type="protein sequence ID" value="SPF69073.1"/>
    <property type="molecule type" value="Genomic_DNA"/>
</dbReference>
<dbReference type="GO" id="GO:0016887">
    <property type="term" value="F:ATP hydrolysis activity"/>
    <property type="evidence" value="ECO:0007669"/>
    <property type="project" value="InterPro"/>
</dbReference>
<dbReference type="GO" id="GO:0022857">
    <property type="term" value="F:transmembrane transporter activity"/>
    <property type="evidence" value="ECO:0007669"/>
    <property type="project" value="TreeGrafter"/>
</dbReference>
<dbReference type="InterPro" id="IPR017911">
    <property type="entry name" value="MacB-like_ATP-bd"/>
</dbReference>
<keyword evidence="3" id="KW-0067">ATP-binding</keyword>
<feature type="compositionally biased region" description="Low complexity" evidence="4">
    <location>
        <begin position="699"/>
        <end position="710"/>
    </location>
</feature>
<dbReference type="PANTHER" id="PTHR24220:SF685">
    <property type="entry name" value="ABC TRANSPORTER RELATED"/>
    <property type="match status" value="1"/>
</dbReference>
<dbReference type="AlphaFoldDB" id="A0A375I312"/>
<dbReference type="PROSITE" id="PS50893">
    <property type="entry name" value="ABC_TRANSPORTER_2"/>
    <property type="match status" value="1"/>
</dbReference>
<dbReference type="InterPro" id="IPR027417">
    <property type="entry name" value="P-loop_NTPase"/>
</dbReference>
<name>A0A375I312_9ACTN</name>
<dbReference type="EC" id="3.6.1.3" evidence="6"/>
<feature type="compositionally biased region" description="Pro residues" evidence="4">
    <location>
        <begin position="306"/>
        <end position="323"/>
    </location>
</feature>
<keyword evidence="1" id="KW-0813">Transport</keyword>
<feature type="compositionally biased region" description="Low complexity" evidence="4">
    <location>
        <begin position="496"/>
        <end position="522"/>
    </location>
</feature>
<dbReference type="SMART" id="SM00382">
    <property type="entry name" value="AAA"/>
    <property type="match status" value="1"/>
</dbReference>
<feature type="compositionally biased region" description="Polar residues" evidence="4">
    <location>
        <begin position="482"/>
        <end position="491"/>
    </location>
</feature>
<keyword evidence="7" id="KW-1185">Reference proteome</keyword>
<dbReference type="GO" id="GO:0098796">
    <property type="term" value="C:membrane protein complex"/>
    <property type="evidence" value="ECO:0007669"/>
    <property type="project" value="UniProtKB-ARBA"/>
</dbReference>
<dbReference type="InterPro" id="IPR015854">
    <property type="entry name" value="ABC_transpr_LolD-like"/>
</dbReference>
<dbReference type="InterPro" id="IPR003593">
    <property type="entry name" value="AAA+_ATPase"/>
</dbReference>
<feature type="compositionally biased region" description="Pro residues" evidence="4">
    <location>
        <begin position="331"/>
        <end position="341"/>
    </location>
</feature>
<feature type="compositionally biased region" description="Pro residues" evidence="4">
    <location>
        <begin position="597"/>
        <end position="615"/>
    </location>
</feature>
<dbReference type="SUPFAM" id="SSF52540">
    <property type="entry name" value="P-loop containing nucleoside triphosphate hydrolases"/>
    <property type="match status" value="1"/>
</dbReference>
<feature type="compositionally biased region" description="Low complexity" evidence="4">
    <location>
        <begin position="586"/>
        <end position="596"/>
    </location>
</feature>
<dbReference type="CDD" id="cd03255">
    <property type="entry name" value="ABC_MJ0796_LolCDE_FtsE"/>
    <property type="match status" value="1"/>
</dbReference>
<evidence type="ECO:0000256" key="4">
    <source>
        <dbReference type="SAM" id="MobiDB-lite"/>
    </source>
</evidence>
<gene>
    <name evidence="6" type="ORF">PROPJV5_2039</name>
</gene>
<protein>
    <submittedName>
        <fullName evidence="6">Adenosinetriphosphatase</fullName>
        <ecNumber evidence="6">3.6.1.3</ecNumber>
    </submittedName>
</protein>
<evidence type="ECO:0000313" key="6">
    <source>
        <dbReference type="EMBL" id="SPF69073.1"/>
    </source>
</evidence>
<feature type="region of interest" description="Disordered" evidence="4">
    <location>
        <begin position="694"/>
        <end position="744"/>
    </location>
</feature>
<dbReference type="GO" id="GO:0005886">
    <property type="term" value="C:plasma membrane"/>
    <property type="evidence" value="ECO:0007669"/>
    <property type="project" value="TreeGrafter"/>
</dbReference>
<accession>A0A375I312</accession>
<keyword evidence="6" id="KW-0378">Hydrolase</keyword>
<feature type="compositionally biased region" description="Polar residues" evidence="4">
    <location>
        <begin position="529"/>
        <end position="545"/>
    </location>
</feature>
<evidence type="ECO:0000256" key="3">
    <source>
        <dbReference type="ARBA" id="ARBA00022840"/>
    </source>
</evidence>
<evidence type="ECO:0000313" key="7">
    <source>
        <dbReference type="Proteomes" id="UP000265962"/>
    </source>
</evidence>
<feature type="compositionally biased region" description="Low complexity" evidence="4">
    <location>
        <begin position="441"/>
        <end position="461"/>
    </location>
</feature>
<dbReference type="Pfam" id="PF00005">
    <property type="entry name" value="ABC_tran"/>
    <property type="match status" value="1"/>
</dbReference>
<evidence type="ECO:0000256" key="1">
    <source>
        <dbReference type="ARBA" id="ARBA00022448"/>
    </source>
</evidence>
<dbReference type="GO" id="GO:0005524">
    <property type="term" value="F:ATP binding"/>
    <property type="evidence" value="ECO:0007669"/>
    <property type="project" value="UniProtKB-KW"/>
</dbReference>
<reference evidence="7" key="1">
    <citation type="submission" date="2018-02" db="EMBL/GenBank/DDBJ databases">
        <authorList>
            <person name="Hornung B."/>
        </authorList>
    </citation>
    <scope>NUCLEOTIDE SEQUENCE [LARGE SCALE GENOMIC DNA]</scope>
</reference>
<feature type="domain" description="ABC transporter" evidence="5">
    <location>
        <begin position="13"/>
        <end position="250"/>
    </location>
</feature>
<keyword evidence="2" id="KW-0547">Nucleotide-binding</keyword>
<feature type="compositionally biased region" description="Pro residues" evidence="4">
    <location>
        <begin position="365"/>
        <end position="383"/>
    </location>
</feature>
<dbReference type="FunFam" id="3.40.50.300:FF:000032">
    <property type="entry name" value="Export ABC transporter ATP-binding protein"/>
    <property type="match status" value="1"/>
</dbReference>
<proteinExistence type="predicted"/>
<dbReference type="Proteomes" id="UP000265962">
    <property type="component" value="Unassembled WGS sequence"/>
</dbReference>
<evidence type="ECO:0000259" key="5">
    <source>
        <dbReference type="PROSITE" id="PS50893"/>
    </source>
</evidence>
<feature type="compositionally biased region" description="Low complexity" evidence="4">
    <location>
        <begin position="627"/>
        <end position="644"/>
    </location>
</feature>
<sequence>MTAPASTLTRVAAHTRSLTKVYGQGDAKVTALDHVNVDFSKGRFTAVMGPSGSGKSTLMHCVAGLDKPTSGDVFIGDTAISTLRDSKLTALRRDRIGFIFQAFNLVPTLTARENIELPLAIAGRKPDRDWFDQVIETVGLGDRLTHKPSQLSGGQQQRVACARALVSKPDIIFADEPTGNLDSHSSAEVLAFLARSVTEMGQTIVMVTHDPTAAAHADRALFLADGRIVDDLAAPTRESVLDHMARLGTIDDLADSPTTKLPIVRLSGEPPAPTAARPAVYVRPAQDIEGTSHASQATTVHIPAVSPAPAPAPEQPAAPPRPAPVVSRTPAPSPAQPPRPASPTSEPATRPASPVRNTGSVPAAPAAPRPSVNPTPQSRPTPVPSQAAASRPADPPPVRRPAQTPRPVTTGDPAAIGPAATEQRTTGSRPGPMPRPGVGGSAPVQASEPQPAAPQQSTPQLMPFPPRTPRPEPPEQNAPLVQPTNRPTTSGDAEAAPSSSVPTTKKPSPAPASLAPITPAPLLGARTRITFSSPRTAEASESSPQKRPPESKEPTRQSVPVPTPTPAVIEPVIGSGTRITFSSPRSASTPTVTPSKAPAPVPPQRPPATTKPPRPVTEEPPRPVPPLAAVEPATTPTQQRRAAALSQSLANPPAVAVEHARPADDPAPSSPQTATRRALDMNALDVNVLNRPVPGAHDPLLAPLMPRAAATDTGERAYDSPAPAHPARSLPDDGPARYQPTRRA</sequence>
<dbReference type="InterPro" id="IPR003439">
    <property type="entry name" value="ABC_transporter-like_ATP-bd"/>
</dbReference>
<feature type="region of interest" description="Disordered" evidence="4">
    <location>
        <begin position="304"/>
        <end position="679"/>
    </location>
</feature>
<dbReference type="PANTHER" id="PTHR24220">
    <property type="entry name" value="IMPORT ATP-BINDING PROTEIN"/>
    <property type="match status" value="1"/>
</dbReference>